<dbReference type="InterPro" id="IPR035994">
    <property type="entry name" value="Nucleoside_phosphorylase_sf"/>
</dbReference>
<evidence type="ECO:0000313" key="8">
    <source>
        <dbReference type="Proteomes" id="UP001209107"/>
    </source>
</evidence>
<keyword evidence="4 7" id="KW-0808">Transferase</keyword>
<evidence type="ECO:0000256" key="1">
    <source>
        <dbReference type="ARBA" id="ARBA00011888"/>
    </source>
</evidence>
<dbReference type="SUPFAM" id="SSF53167">
    <property type="entry name" value="Purine and uridine phosphorylases"/>
    <property type="match status" value="1"/>
</dbReference>
<dbReference type="InterPro" id="IPR000845">
    <property type="entry name" value="Nucleoside_phosphorylase_d"/>
</dbReference>
<evidence type="ECO:0000256" key="4">
    <source>
        <dbReference type="ARBA" id="ARBA00022679"/>
    </source>
</evidence>
<protein>
    <recommendedName>
        <fullName evidence="2">Uridine phosphorylase</fullName>
        <ecNumber evidence="1">2.4.2.3</ecNumber>
    </recommendedName>
</protein>
<dbReference type="Pfam" id="PF01048">
    <property type="entry name" value="PNP_UDP_1"/>
    <property type="match status" value="1"/>
</dbReference>
<evidence type="ECO:0000256" key="5">
    <source>
        <dbReference type="ARBA" id="ARBA00048447"/>
    </source>
</evidence>
<dbReference type="GO" id="GO:0004731">
    <property type="term" value="F:purine-nucleoside phosphorylase activity"/>
    <property type="evidence" value="ECO:0007669"/>
    <property type="project" value="UniProtKB-EC"/>
</dbReference>
<dbReference type="NCBIfam" id="NF004489">
    <property type="entry name" value="PRK05819.1"/>
    <property type="match status" value="1"/>
</dbReference>
<dbReference type="RefSeq" id="WP_265142892.1">
    <property type="nucleotide sequence ID" value="NZ_JAPCHZ010000001.1"/>
</dbReference>
<reference evidence="7 8" key="1">
    <citation type="submission" date="2022-10" db="EMBL/GenBank/DDBJ databases">
        <title>Kaistella sp. BT-6-1-3.</title>
        <authorList>
            <person name="Ai J."/>
            <person name="Deng Z."/>
        </authorList>
    </citation>
    <scope>NUCLEOTIDE SEQUENCE [LARGE SCALE GENOMIC DNA]</scope>
    <source>
        <strain evidence="7 8">BT6-1-3</strain>
    </source>
</reference>
<dbReference type="CDD" id="cd09006">
    <property type="entry name" value="PNP_EcPNPI-like"/>
    <property type="match status" value="1"/>
</dbReference>
<dbReference type="EMBL" id="JAPCHZ010000001">
    <property type="protein sequence ID" value="MCW4450621.1"/>
    <property type="molecule type" value="Genomic_DNA"/>
</dbReference>
<dbReference type="Gene3D" id="3.40.50.1580">
    <property type="entry name" value="Nucleoside phosphorylase domain"/>
    <property type="match status" value="1"/>
</dbReference>
<dbReference type="EC" id="2.4.2.3" evidence="1"/>
<accession>A0ABT3JJE6</accession>
<dbReference type="NCBIfam" id="TIGR00107">
    <property type="entry name" value="deoD"/>
    <property type="match status" value="1"/>
</dbReference>
<evidence type="ECO:0000256" key="3">
    <source>
        <dbReference type="ARBA" id="ARBA00022676"/>
    </source>
</evidence>
<gene>
    <name evidence="7" type="primary">deoD</name>
    <name evidence="7" type="ORF">OK344_00155</name>
</gene>
<evidence type="ECO:0000313" key="7">
    <source>
        <dbReference type="EMBL" id="MCW4450621.1"/>
    </source>
</evidence>
<keyword evidence="3 7" id="KW-0328">Glycosyltransferase</keyword>
<dbReference type="Proteomes" id="UP001209107">
    <property type="component" value="Unassembled WGS sequence"/>
</dbReference>
<comment type="caution">
    <text evidence="7">The sequence shown here is derived from an EMBL/GenBank/DDBJ whole genome shotgun (WGS) entry which is preliminary data.</text>
</comment>
<sequence length="238" mass="26006">MSVHIAAKKGEIAKTVLQPGDPLRAKYIADNFLNEVRLVSKTRNIYYFTGLYKGKEISVGASGMGAPSIGIYSYELYTEYNVDTIIRIGTCGGYTSELNLFDVLNVENAASESTYAKFAWGIEDEIIENQGNVFGVINETAAKLSQAVKSTNIHTSDIFYRATPGTPAIAEKYNCTAVEMEAFALFANAKHLGKNAATLLTVSDIIPTQEQISADQREQALTPMIELALETALHFIKT</sequence>
<feature type="domain" description="Nucleoside phosphorylase" evidence="6">
    <location>
        <begin position="16"/>
        <end position="210"/>
    </location>
</feature>
<dbReference type="PANTHER" id="PTHR43691:SF11">
    <property type="entry name" value="FI09636P-RELATED"/>
    <property type="match status" value="1"/>
</dbReference>
<organism evidence="7 8">
    <name type="scientific">Kaistella yananensis</name>
    <dbReference type="NCBI Taxonomy" id="2989820"/>
    <lineage>
        <taxon>Bacteria</taxon>
        <taxon>Pseudomonadati</taxon>
        <taxon>Bacteroidota</taxon>
        <taxon>Flavobacteriia</taxon>
        <taxon>Flavobacteriales</taxon>
        <taxon>Weeksellaceae</taxon>
        <taxon>Chryseobacterium group</taxon>
        <taxon>Kaistella</taxon>
    </lineage>
</organism>
<evidence type="ECO:0000259" key="6">
    <source>
        <dbReference type="Pfam" id="PF01048"/>
    </source>
</evidence>
<dbReference type="PANTHER" id="PTHR43691">
    <property type="entry name" value="URIDINE PHOSPHORYLASE"/>
    <property type="match status" value="1"/>
</dbReference>
<dbReference type="InterPro" id="IPR004402">
    <property type="entry name" value="DeoD-type"/>
</dbReference>
<proteinExistence type="predicted"/>
<comment type="catalytic activity">
    <reaction evidence="5">
        <text>uridine + phosphate = alpha-D-ribose 1-phosphate + uracil</text>
        <dbReference type="Rhea" id="RHEA:24388"/>
        <dbReference type="ChEBI" id="CHEBI:16704"/>
        <dbReference type="ChEBI" id="CHEBI:17568"/>
        <dbReference type="ChEBI" id="CHEBI:43474"/>
        <dbReference type="ChEBI" id="CHEBI:57720"/>
        <dbReference type="EC" id="2.4.2.3"/>
    </reaction>
</comment>
<name>A0ABT3JJE6_9FLAO</name>
<evidence type="ECO:0000256" key="2">
    <source>
        <dbReference type="ARBA" id="ARBA00021980"/>
    </source>
</evidence>
<keyword evidence="8" id="KW-1185">Reference proteome</keyword>